<dbReference type="InterPro" id="IPR050490">
    <property type="entry name" value="Bact_solute-bd_prot1"/>
</dbReference>
<dbReference type="Pfam" id="PF01547">
    <property type="entry name" value="SBP_bac_1"/>
    <property type="match status" value="1"/>
</dbReference>
<dbReference type="OrthoDB" id="8478044at2"/>
<dbReference type="InterPro" id="IPR006059">
    <property type="entry name" value="SBP"/>
</dbReference>
<proteinExistence type="predicted"/>
<dbReference type="Gene3D" id="3.40.190.10">
    <property type="entry name" value="Periplasmic binding protein-like II"/>
    <property type="match status" value="1"/>
</dbReference>
<dbReference type="EMBL" id="VKKG01000003">
    <property type="protein sequence ID" value="TRY18235.1"/>
    <property type="molecule type" value="Genomic_DNA"/>
</dbReference>
<dbReference type="SUPFAM" id="SSF53850">
    <property type="entry name" value="Periplasmic binding protein-like II"/>
    <property type="match status" value="1"/>
</dbReference>
<accession>A0A553K0L9</accession>
<reference evidence="1 2" key="1">
    <citation type="submission" date="2019-07" db="EMBL/GenBank/DDBJ databases">
        <authorList>
            <person name="Zhou L.-Y."/>
        </authorList>
    </citation>
    <scope>NUCLEOTIDE SEQUENCE [LARGE SCALE GENOMIC DNA]</scope>
    <source>
        <strain evidence="1 2">YIM 101269</strain>
    </source>
</reference>
<sequence>MLFESHLLISTPLQGDGDGAGVVPAKWLGEGKPKMFRKSRIGLTGAVVALAGVLALSGCGTRFQDDAGDDPTVQQDVTLTYWAAWSEGEPQQVIMDAIIEDFTAETGVEVDVQYMGRQVTQSLINALATGEGPDLFDAGTRNIMDFQARGFLADLDPLLDREVPGEGVPVSETIADSVIESSQADGKLAILPTYINSNAIWFNAGRFPELRETPPQTWDELIALFDEHKAQGLVPIGADGTVSGYNVFWIFQSLVQLGGPGTMRELAEDTANWDAPEVLEAAKRVQQLVEGGYLDDTYMGSKYPDAQNRWANDEYSFMLNGSYMGGETTDQQAEGFEADTFLFPGEGDNQVIEVTANGLAVSADTEEMDAALDFLSYAAKSDHQTLWSTEAGFIGARSDVEPPASLISLYEHIQQADPDQVTGAHDLAAATHPQWWNDIFLPANDALFSGELTAEAFIARGKEDTATFLGSDG</sequence>
<dbReference type="Proteomes" id="UP000317638">
    <property type="component" value="Unassembled WGS sequence"/>
</dbReference>
<comment type="caution">
    <text evidence="1">The sequence shown here is derived from an EMBL/GenBank/DDBJ whole genome shotgun (WGS) entry which is preliminary data.</text>
</comment>
<dbReference type="AlphaFoldDB" id="A0A553K0L9"/>
<keyword evidence="2" id="KW-1185">Reference proteome</keyword>
<name>A0A553K0L9_9ACTN</name>
<evidence type="ECO:0000313" key="1">
    <source>
        <dbReference type="EMBL" id="TRY18235.1"/>
    </source>
</evidence>
<evidence type="ECO:0000313" key="2">
    <source>
        <dbReference type="Proteomes" id="UP000317638"/>
    </source>
</evidence>
<protein>
    <submittedName>
        <fullName evidence="1">Extracellular solute-binding protein</fullName>
    </submittedName>
</protein>
<gene>
    <name evidence="1" type="ORF">FOJ82_09350</name>
</gene>
<dbReference type="PANTHER" id="PTHR43649">
    <property type="entry name" value="ARABINOSE-BINDING PROTEIN-RELATED"/>
    <property type="match status" value="1"/>
</dbReference>
<organism evidence="1 2">
    <name type="scientific">Tessaracoccus rhinocerotis</name>
    <dbReference type="NCBI Taxonomy" id="1689449"/>
    <lineage>
        <taxon>Bacteria</taxon>
        <taxon>Bacillati</taxon>
        <taxon>Actinomycetota</taxon>
        <taxon>Actinomycetes</taxon>
        <taxon>Propionibacteriales</taxon>
        <taxon>Propionibacteriaceae</taxon>
        <taxon>Tessaracoccus</taxon>
    </lineage>
</organism>